<evidence type="ECO:0000313" key="1">
    <source>
        <dbReference type="EMBL" id="RHW50329.1"/>
    </source>
</evidence>
<protein>
    <recommendedName>
        <fullName evidence="3">Helix-turn-helix domain-containing protein</fullName>
    </recommendedName>
</protein>
<dbReference type="Proteomes" id="UP000283380">
    <property type="component" value="Unassembled WGS sequence"/>
</dbReference>
<gene>
    <name evidence="1" type="ORF">DS834_06680</name>
</gene>
<evidence type="ECO:0008006" key="3">
    <source>
        <dbReference type="Google" id="ProtNLM"/>
    </source>
</evidence>
<proteinExistence type="predicted"/>
<organism evidence="1 2">
    <name type="scientific">Lactobacillus bombicola</name>
    <dbReference type="NCBI Taxonomy" id="1505723"/>
    <lineage>
        <taxon>Bacteria</taxon>
        <taxon>Bacillati</taxon>
        <taxon>Bacillota</taxon>
        <taxon>Bacilli</taxon>
        <taxon>Lactobacillales</taxon>
        <taxon>Lactobacillaceae</taxon>
        <taxon>Lactobacillus</taxon>
    </lineage>
</organism>
<name>A0ABX9LTL3_9LACO</name>
<evidence type="ECO:0000313" key="2">
    <source>
        <dbReference type="Proteomes" id="UP000283380"/>
    </source>
</evidence>
<keyword evidence="2" id="KW-1185">Reference proteome</keyword>
<accession>A0ABX9LTL3</accession>
<comment type="caution">
    <text evidence="1">The sequence shown here is derived from an EMBL/GenBank/DDBJ whole genome shotgun (WGS) entry which is preliminary data.</text>
</comment>
<sequence>MLNTEQKLNKTELATALHLSQTTLWRAIKENKKKARKYNLHRCPEHATYSTGRKYFYAREMEIWLDEISNFVPDK</sequence>
<dbReference type="RefSeq" id="WP_118907183.1">
    <property type="nucleotide sequence ID" value="NZ_QOCU01000007.1"/>
</dbReference>
<dbReference type="EMBL" id="QOCU01000007">
    <property type="protein sequence ID" value="RHW50329.1"/>
    <property type="molecule type" value="Genomic_DNA"/>
</dbReference>
<reference evidence="1 2" key="1">
    <citation type="submission" date="2018-07" db="EMBL/GenBank/DDBJ databases">
        <title>Genome sequences of six Lactobacillus spp. isolated from bumble bee guts.</title>
        <authorList>
            <person name="Motta E.V.S."/>
            <person name="Moran N.A."/>
        </authorList>
    </citation>
    <scope>NUCLEOTIDE SEQUENCE [LARGE SCALE GENOMIC DNA]</scope>
    <source>
        <strain evidence="1 2">BI-4G</strain>
    </source>
</reference>